<dbReference type="Pfam" id="PF01197">
    <property type="entry name" value="Ribosomal_L31"/>
    <property type="match status" value="1"/>
</dbReference>
<evidence type="ECO:0000256" key="7">
    <source>
        <dbReference type="HAMAP-Rule" id="MF_00501"/>
    </source>
</evidence>
<dbReference type="InterPro" id="IPR042105">
    <property type="entry name" value="Ribosomal_bL31_sf"/>
</dbReference>
<keyword evidence="5 7" id="KW-0687">Ribonucleoprotein</keyword>
<evidence type="ECO:0000313" key="9">
    <source>
        <dbReference type="Proteomes" id="UP000177481"/>
    </source>
</evidence>
<dbReference type="GO" id="GO:0019843">
    <property type="term" value="F:rRNA binding"/>
    <property type="evidence" value="ECO:0007669"/>
    <property type="project" value="UniProtKB-KW"/>
</dbReference>
<gene>
    <name evidence="7" type="primary">rpmE</name>
    <name evidence="8" type="ORF">A3A71_01410</name>
</gene>
<feature type="binding site" evidence="7">
    <location>
        <position position="19"/>
    </location>
    <ligand>
        <name>Zn(2+)</name>
        <dbReference type="ChEBI" id="CHEBI:29105"/>
    </ligand>
</feature>
<feature type="binding site" evidence="7">
    <location>
        <position position="17"/>
    </location>
    <ligand>
        <name>Zn(2+)</name>
        <dbReference type="ChEBI" id="CHEBI:29105"/>
    </ligand>
</feature>
<dbReference type="GO" id="GO:0005840">
    <property type="term" value="C:ribosome"/>
    <property type="evidence" value="ECO:0007669"/>
    <property type="project" value="UniProtKB-KW"/>
</dbReference>
<sequence length="77" mass="8702">MKKEIHPQYFPNCKVTCACGNTFTLGATVSELRVEICSNCHPIYTGKVKYIDTAGRLDKFKTRMEKSRSIKEGTAKK</sequence>
<dbReference type="PRINTS" id="PR01249">
    <property type="entry name" value="RIBOSOMALL31"/>
</dbReference>
<dbReference type="GO" id="GO:0006412">
    <property type="term" value="P:translation"/>
    <property type="evidence" value="ECO:0007669"/>
    <property type="project" value="UniProtKB-UniRule"/>
</dbReference>
<dbReference type="EMBL" id="MEZX01000002">
    <property type="protein sequence ID" value="OGD64695.1"/>
    <property type="molecule type" value="Genomic_DNA"/>
</dbReference>
<feature type="binding site" evidence="7">
    <location>
        <position position="40"/>
    </location>
    <ligand>
        <name>Zn(2+)</name>
        <dbReference type="ChEBI" id="CHEBI:29105"/>
    </ligand>
</feature>
<dbReference type="PANTHER" id="PTHR33280:SF1">
    <property type="entry name" value="LARGE RIBOSOMAL SUBUNIT PROTEIN BL31C"/>
    <property type="match status" value="1"/>
</dbReference>
<feature type="binding site" evidence="7">
    <location>
        <position position="37"/>
    </location>
    <ligand>
        <name>Zn(2+)</name>
        <dbReference type="ChEBI" id="CHEBI:29105"/>
    </ligand>
</feature>
<comment type="cofactor">
    <cofactor evidence="7">
        <name>Zn(2+)</name>
        <dbReference type="ChEBI" id="CHEBI:29105"/>
    </cofactor>
    <text evidence="7">Binds 1 zinc ion per subunit.</text>
</comment>
<comment type="caution">
    <text evidence="8">The sequence shown here is derived from an EMBL/GenBank/DDBJ whole genome shotgun (WGS) entry which is preliminary data.</text>
</comment>
<protein>
    <recommendedName>
        <fullName evidence="6 7">Large ribosomal subunit protein bL31</fullName>
    </recommendedName>
</protein>
<evidence type="ECO:0000256" key="3">
    <source>
        <dbReference type="ARBA" id="ARBA00022884"/>
    </source>
</evidence>
<dbReference type="AlphaFoldDB" id="A0A1F5EBC8"/>
<dbReference type="GO" id="GO:0046872">
    <property type="term" value="F:metal ion binding"/>
    <property type="evidence" value="ECO:0007669"/>
    <property type="project" value="UniProtKB-KW"/>
</dbReference>
<keyword evidence="7" id="KW-0862">Zinc</keyword>
<evidence type="ECO:0000256" key="1">
    <source>
        <dbReference type="ARBA" id="ARBA00009296"/>
    </source>
</evidence>
<evidence type="ECO:0000256" key="5">
    <source>
        <dbReference type="ARBA" id="ARBA00023274"/>
    </source>
</evidence>
<reference evidence="8 9" key="1">
    <citation type="journal article" date="2016" name="Nat. Commun.">
        <title>Thousands of microbial genomes shed light on interconnected biogeochemical processes in an aquifer system.</title>
        <authorList>
            <person name="Anantharaman K."/>
            <person name="Brown C.T."/>
            <person name="Hug L.A."/>
            <person name="Sharon I."/>
            <person name="Castelle C.J."/>
            <person name="Probst A.J."/>
            <person name="Thomas B.C."/>
            <person name="Singh A."/>
            <person name="Wilkins M.J."/>
            <person name="Karaoz U."/>
            <person name="Brodie E.L."/>
            <person name="Williams K.H."/>
            <person name="Hubbard S.S."/>
            <person name="Banfield J.F."/>
        </authorList>
    </citation>
    <scope>NUCLEOTIDE SEQUENCE [LARGE SCALE GENOMIC DNA]</scope>
</reference>
<name>A0A1F5EBC8_9BACT</name>
<comment type="function">
    <text evidence="7">Binds the 23S rRNA.</text>
</comment>
<dbReference type="GO" id="GO:1990904">
    <property type="term" value="C:ribonucleoprotein complex"/>
    <property type="evidence" value="ECO:0007669"/>
    <property type="project" value="UniProtKB-KW"/>
</dbReference>
<keyword evidence="3 7" id="KW-0694">RNA-binding</keyword>
<dbReference type="STRING" id="1797471.A3A71_01410"/>
<proteinExistence type="inferred from homology"/>
<dbReference type="SUPFAM" id="SSF143800">
    <property type="entry name" value="L28p-like"/>
    <property type="match status" value="1"/>
</dbReference>
<evidence type="ECO:0000256" key="4">
    <source>
        <dbReference type="ARBA" id="ARBA00022980"/>
    </source>
</evidence>
<dbReference type="InterPro" id="IPR002150">
    <property type="entry name" value="Ribosomal_bL31"/>
</dbReference>
<dbReference type="NCBIfam" id="NF000612">
    <property type="entry name" value="PRK00019.1"/>
    <property type="match status" value="1"/>
</dbReference>
<keyword evidence="7" id="KW-0479">Metal-binding</keyword>
<dbReference type="NCBIfam" id="TIGR00105">
    <property type="entry name" value="L31"/>
    <property type="match status" value="1"/>
</dbReference>
<keyword evidence="4 7" id="KW-0689">Ribosomal protein</keyword>
<dbReference type="HAMAP" id="MF_00501">
    <property type="entry name" value="Ribosomal_bL31_1"/>
    <property type="match status" value="1"/>
</dbReference>
<keyword evidence="2 7" id="KW-0699">rRNA-binding</keyword>
<dbReference type="InterPro" id="IPR034704">
    <property type="entry name" value="Ribosomal_bL28/bL31-like_sf"/>
</dbReference>
<evidence type="ECO:0000256" key="2">
    <source>
        <dbReference type="ARBA" id="ARBA00022730"/>
    </source>
</evidence>
<dbReference type="InterPro" id="IPR027491">
    <property type="entry name" value="Ribosomal_bL31_A"/>
</dbReference>
<evidence type="ECO:0000256" key="6">
    <source>
        <dbReference type="ARBA" id="ARBA00035687"/>
    </source>
</evidence>
<comment type="subunit">
    <text evidence="7">Part of the 50S ribosomal subunit.</text>
</comment>
<dbReference type="Gene3D" id="4.10.830.30">
    <property type="entry name" value="Ribosomal protein L31"/>
    <property type="match status" value="1"/>
</dbReference>
<dbReference type="PANTHER" id="PTHR33280">
    <property type="entry name" value="50S RIBOSOMAL PROTEIN L31, CHLOROPLASTIC"/>
    <property type="match status" value="1"/>
</dbReference>
<dbReference type="GO" id="GO:0003735">
    <property type="term" value="F:structural constituent of ribosome"/>
    <property type="evidence" value="ECO:0007669"/>
    <property type="project" value="InterPro"/>
</dbReference>
<accession>A0A1F5EBC8</accession>
<dbReference type="Proteomes" id="UP000177481">
    <property type="component" value="Unassembled WGS sequence"/>
</dbReference>
<organism evidence="8 9">
    <name type="scientific">Candidatus Berkelbacteria bacterium RIFCSPLOWO2_01_FULL_50_28</name>
    <dbReference type="NCBI Taxonomy" id="1797471"/>
    <lineage>
        <taxon>Bacteria</taxon>
        <taxon>Candidatus Berkelbacteria</taxon>
    </lineage>
</organism>
<comment type="similarity">
    <text evidence="1 7">Belongs to the bacterial ribosomal protein bL31 family. Type A subfamily.</text>
</comment>
<evidence type="ECO:0000313" key="8">
    <source>
        <dbReference type="EMBL" id="OGD64695.1"/>
    </source>
</evidence>